<proteinExistence type="predicted"/>
<accession>A0A078BB06</accession>
<gene>
    <name evidence="2" type="primary">Contig11390.g12174</name>
    <name evidence="2" type="ORF">STYLEM_19565</name>
</gene>
<evidence type="ECO:0000256" key="1">
    <source>
        <dbReference type="SAM" id="MobiDB-lite"/>
    </source>
</evidence>
<name>A0A078BB06_STYLE</name>
<dbReference type="EMBL" id="CCKQ01018452">
    <property type="protein sequence ID" value="CDW90422.1"/>
    <property type="molecule type" value="Genomic_DNA"/>
</dbReference>
<dbReference type="OrthoDB" id="297234at2759"/>
<organism evidence="2 3">
    <name type="scientific">Stylonychia lemnae</name>
    <name type="common">Ciliate</name>
    <dbReference type="NCBI Taxonomy" id="5949"/>
    <lineage>
        <taxon>Eukaryota</taxon>
        <taxon>Sar</taxon>
        <taxon>Alveolata</taxon>
        <taxon>Ciliophora</taxon>
        <taxon>Intramacronucleata</taxon>
        <taxon>Spirotrichea</taxon>
        <taxon>Stichotrichia</taxon>
        <taxon>Sporadotrichida</taxon>
        <taxon>Oxytrichidae</taxon>
        <taxon>Stylonychinae</taxon>
        <taxon>Stylonychia</taxon>
    </lineage>
</organism>
<reference evidence="2 3" key="1">
    <citation type="submission" date="2014-06" db="EMBL/GenBank/DDBJ databases">
        <authorList>
            <person name="Swart Estienne"/>
        </authorList>
    </citation>
    <scope>NUCLEOTIDE SEQUENCE [LARGE SCALE GENOMIC DNA]</scope>
    <source>
        <strain evidence="2 3">130c</strain>
    </source>
</reference>
<dbReference type="PANTHER" id="PTHR31398:SF0">
    <property type="entry name" value="MEIOTIC NUCLEAR DIVISION PROTEIN 1 HOMOLOG"/>
    <property type="match status" value="1"/>
</dbReference>
<evidence type="ECO:0000313" key="2">
    <source>
        <dbReference type="EMBL" id="CDW90422.1"/>
    </source>
</evidence>
<dbReference type="PANTHER" id="PTHR31398">
    <property type="entry name" value="MEIOTIC NUCLEAR DIVISION PROTEIN 1 HOMOLOG"/>
    <property type="match status" value="1"/>
</dbReference>
<protein>
    <submittedName>
        <fullName evidence="2">Uncharacterized protein</fullName>
    </submittedName>
</protein>
<dbReference type="Proteomes" id="UP000039865">
    <property type="component" value="Unassembled WGS sequence"/>
</dbReference>
<sequence>MWYFILQLIAIFQNNSSIKSSQKFLDSTRDQIRLNIQNFDFGLFVISPFEGYPNSYENIYRYVNVTASYEVESYEYVNQNGDTYYDLFSKQLKLVKCNENRLFGSHLLKDRLKSFEYDESFCLDEKFEIDLKGKSNFLAFSISSCDQAYLSSKFPGSQCEKNTTKIKQFLGDAYVFSMSIEQYFDTEDFSENPIKVNVNSEIFSFYFDQTKVASYDVQNGVAKVTDSYLHEGLSYEEYGFLQTKLQFLGGYDMPLGTSIKDYIVIRFEMSNSFQVIERQVDNVVQALSNTGGLGGIMLFIVKFLINPLQEFLFYQSLLKKTYLIEKQKIKKNEDLDKQSGYKPQKSFQSQNSKNTVQDSDEEKIELDSDDFEKFLKLIY</sequence>
<feature type="region of interest" description="Disordered" evidence="1">
    <location>
        <begin position="335"/>
        <end position="363"/>
    </location>
</feature>
<dbReference type="GO" id="GO:0007131">
    <property type="term" value="P:reciprocal meiotic recombination"/>
    <property type="evidence" value="ECO:0007669"/>
    <property type="project" value="TreeGrafter"/>
</dbReference>
<evidence type="ECO:0000313" key="3">
    <source>
        <dbReference type="Proteomes" id="UP000039865"/>
    </source>
</evidence>
<dbReference type="AlphaFoldDB" id="A0A078BB06"/>
<dbReference type="GO" id="GO:0005634">
    <property type="term" value="C:nucleus"/>
    <property type="evidence" value="ECO:0007669"/>
    <property type="project" value="TreeGrafter"/>
</dbReference>
<feature type="compositionally biased region" description="Polar residues" evidence="1">
    <location>
        <begin position="345"/>
        <end position="357"/>
    </location>
</feature>
<keyword evidence="3" id="KW-1185">Reference proteome</keyword>
<dbReference type="InParanoid" id="A0A078BB06"/>